<proteinExistence type="predicted"/>
<keyword evidence="3" id="KW-1185">Reference proteome</keyword>
<reference evidence="2 3" key="1">
    <citation type="submission" date="2023-07" db="EMBL/GenBank/DDBJ databases">
        <title>Sorghum-associated microbial communities from plants grown in Nebraska, USA.</title>
        <authorList>
            <person name="Schachtman D."/>
        </authorList>
    </citation>
    <scope>NUCLEOTIDE SEQUENCE [LARGE SCALE GENOMIC DNA]</scope>
    <source>
        <strain evidence="2 3">4272</strain>
    </source>
</reference>
<evidence type="ECO:0000256" key="1">
    <source>
        <dbReference type="SAM" id="MobiDB-lite"/>
    </source>
</evidence>
<comment type="caution">
    <text evidence="2">The sequence shown here is derived from an EMBL/GenBank/DDBJ whole genome shotgun (WGS) entry which is preliminary data.</text>
</comment>
<name>A0ABU1XLY2_9NOCA</name>
<gene>
    <name evidence="2" type="ORF">J2W56_004733</name>
</gene>
<sequence length="33" mass="3378">MATAPPDGAFLVGEVRRWGGSGAKTGMPGYPSR</sequence>
<dbReference type="Proteomes" id="UP001251217">
    <property type="component" value="Unassembled WGS sequence"/>
</dbReference>
<feature type="region of interest" description="Disordered" evidence="1">
    <location>
        <begin position="1"/>
        <end position="33"/>
    </location>
</feature>
<accession>A0ABU1XLY2</accession>
<protein>
    <submittedName>
        <fullName evidence="2">Uncharacterized protein</fullName>
    </submittedName>
</protein>
<evidence type="ECO:0000313" key="2">
    <source>
        <dbReference type="EMBL" id="MDR7170982.1"/>
    </source>
</evidence>
<organism evidence="2 3">
    <name type="scientific">Nocardia kruczakiae</name>
    <dbReference type="NCBI Taxonomy" id="261477"/>
    <lineage>
        <taxon>Bacteria</taxon>
        <taxon>Bacillati</taxon>
        <taxon>Actinomycetota</taxon>
        <taxon>Actinomycetes</taxon>
        <taxon>Mycobacteriales</taxon>
        <taxon>Nocardiaceae</taxon>
        <taxon>Nocardia</taxon>
    </lineage>
</organism>
<dbReference type="EMBL" id="JAVDWW010000007">
    <property type="protein sequence ID" value="MDR7170982.1"/>
    <property type="molecule type" value="Genomic_DNA"/>
</dbReference>
<evidence type="ECO:0000313" key="3">
    <source>
        <dbReference type="Proteomes" id="UP001251217"/>
    </source>
</evidence>